<proteinExistence type="predicted"/>
<dbReference type="AlphaFoldDB" id="A0A1H5CIJ8"/>
<evidence type="ECO:0000313" key="1">
    <source>
        <dbReference type="EMBL" id="SED66415.1"/>
    </source>
</evidence>
<protein>
    <submittedName>
        <fullName evidence="1">Uncharacterized protein</fullName>
    </submittedName>
</protein>
<gene>
    <name evidence="1" type="ORF">SAMN04490239_9204</name>
</gene>
<reference evidence="2" key="1">
    <citation type="submission" date="2016-10" db="EMBL/GenBank/DDBJ databases">
        <authorList>
            <person name="Varghese N."/>
            <person name="Submissions S."/>
        </authorList>
    </citation>
    <scope>NUCLEOTIDE SEQUENCE [LARGE SCALE GENOMIC DNA]</scope>
    <source>
        <strain evidence="2">DSM 44498</strain>
    </source>
</reference>
<keyword evidence="2" id="KW-1185">Reference proteome</keyword>
<evidence type="ECO:0000313" key="2">
    <source>
        <dbReference type="Proteomes" id="UP000183561"/>
    </source>
</evidence>
<dbReference type="EMBL" id="FNSV01000005">
    <property type="protein sequence ID" value="SED66415.1"/>
    <property type="molecule type" value="Genomic_DNA"/>
</dbReference>
<dbReference type="RefSeq" id="WP_143051477.1">
    <property type="nucleotide sequence ID" value="NZ_CP070609.1"/>
</dbReference>
<sequence>MALRIVVPEDLIMDGQCAFPVVGDVAEYALRFYPRGDTDTGPGDLPDFGSDVTGEIENLDDRPVRSMLFRGAGFTAFVKSADELRGPVHLRGYFEADFAALLPESARVTGSIRRRQLITHTRHADPDGRYRSAGTYTLSEVPDGKAGLRTGLVPAPPPVSGPFAGTGWVEMVAPRDGPWIRESGILVELDPLNPDSAGA</sequence>
<name>A0A1H5CIJ8_9NOCA</name>
<accession>A0A1H5CIJ8</accession>
<dbReference type="OrthoDB" id="4484341at2"/>
<dbReference type="Proteomes" id="UP000183561">
    <property type="component" value="Unassembled WGS sequence"/>
</dbReference>
<organism evidence="1 2">
    <name type="scientific">Rhodococcus koreensis</name>
    <dbReference type="NCBI Taxonomy" id="99653"/>
    <lineage>
        <taxon>Bacteria</taxon>
        <taxon>Bacillati</taxon>
        <taxon>Actinomycetota</taxon>
        <taxon>Actinomycetes</taxon>
        <taxon>Mycobacteriales</taxon>
        <taxon>Nocardiaceae</taxon>
        <taxon>Rhodococcus</taxon>
    </lineage>
</organism>